<proteinExistence type="predicted"/>
<feature type="domain" description="GmrSD restriction endonucleases N-terminal" evidence="1">
    <location>
        <begin position="43"/>
        <end position="116"/>
    </location>
</feature>
<name>A0AAW8JHM5_9GAMM</name>
<dbReference type="AlphaFoldDB" id="A0AAW8JHM5"/>
<reference evidence="2" key="1">
    <citation type="submission" date="2023-08" db="EMBL/GenBank/DDBJ databases">
        <title>Emergence of clinically-relevant ST2 carbapenem-resistant Acinetobacter baumannii strains in hospital sewages in Zhejiang, East of China.</title>
        <authorList>
            <person name="Kaichao C."/>
            <person name="Zhang R."/>
        </authorList>
    </citation>
    <scope>NUCLEOTIDE SEQUENCE</scope>
    <source>
        <strain evidence="2">M-SY-60</strain>
    </source>
</reference>
<protein>
    <submittedName>
        <fullName evidence="2">DUF262 domain-containing protein</fullName>
    </submittedName>
</protein>
<evidence type="ECO:0000313" key="3">
    <source>
        <dbReference type="Proteomes" id="UP001243195"/>
    </source>
</evidence>
<evidence type="ECO:0000313" key="2">
    <source>
        <dbReference type="EMBL" id="MDQ9071125.1"/>
    </source>
</evidence>
<sequence>MKISEFNALIKPIERPIRNFHCGFNYLETWIQGESEYCTDGIDFTPDFQRGHIWTEQQQVYFLENVLRRIVDESGLTIRFNNPAWRETNLTGDLPDQTVCVDGLQRLTAIRKFIKGELTVFGIKHNDLPMRVILRDLRIVIQMYDFQNKKDLLQFYLDINSGGTAHTEVELNRVRALMKEKEEG</sequence>
<dbReference type="Proteomes" id="UP001243195">
    <property type="component" value="Unassembled WGS sequence"/>
</dbReference>
<dbReference type="Pfam" id="PF03235">
    <property type="entry name" value="GmrSD_N"/>
    <property type="match status" value="1"/>
</dbReference>
<evidence type="ECO:0000259" key="1">
    <source>
        <dbReference type="Pfam" id="PF03235"/>
    </source>
</evidence>
<dbReference type="EMBL" id="JAVIDA010000006">
    <property type="protein sequence ID" value="MDQ9071125.1"/>
    <property type="molecule type" value="Genomic_DNA"/>
</dbReference>
<dbReference type="InterPro" id="IPR004919">
    <property type="entry name" value="GmrSD_N"/>
</dbReference>
<dbReference type="RefSeq" id="WP_308955500.1">
    <property type="nucleotide sequence ID" value="NZ_JAVICY010000005.1"/>
</dbReference>
<gene>
    <name evidence="2" type="ORF">RFH51_06595</name>
</gene>
<accession>A0AAW8JHM5</accession>
<comment type="caution">
    <text evidence="2">The sequence shown here is derived from an EMBL/GenBank/DDBJ whole genome shotgun (WGS) entry which is preliminary data.</text>
</comment>
<organism evidence="2 3">
    <name type="scientific">Acinetobacter gerneri</name>
    <dbReference type="NCBI Taxonomy" id="202952"/>
    <lineage>
        <taxon>Bacteria</taxon>
        <taxon>Pseudomonadati</taxon>
        <taxon>Pseudomonadota</taxon>
        <taxon>Gammaproteobacteria</taxon>
        <taxon>Moraxellales</taxon>
        <taxon>Moraxellaceae</taxon>
        <taxon>Acinetobacter</taxon>
    </lineage>
</organism>